<keyword evidence="1" id="KW-0812">Transmembrane</keyword>
<dbReference type="Proteomes" id="UP001281761">
    <property type="component" value="Unassembled WGS sequence"/>
</dbReference>
<dbReference type="EMBL" id="JARBJD010000055">
    <property type="protein sequence ID" value="KAK2956528.1"/>
    <property type="molecule type" value="Genomic_DNA"/>
</dbReference>
<organism evidence="2 3">
    <name type="scientific">Blattamonas nauphoetae</name>
    <dbReference type="NCBI Taxonomy" id="2049346"/>
    <lineage>
        <taxon>Eukaryota</taxon>
        <taxon>Metamonada</taxon>
        <taxon>Preaxostyla</taxon>
        <taxon>Oxymonadida</taxon>
        <taxon>Blattamonas</taxon>
    </lineage>
</organism>
<evidence type="ECO:0000313" key="2">
    <source>
        <dbReference type="EMBL" id="KAK2956528.1"/>
    </source>
</evidence>
<sequence>MMFQVGQNTKWGLSFIPSLVLSPGPSPASHLSSSCLHQLILCTDQDDPLVIPPSIRTRSSRVAALLLFQPLKACPLCVRFDQKLFAAVLQHVRVLFVLLSSVLVRSPLELPLVLDFEALLRLIHYFHLHHLLLGVALFPHFFLLFSCSGERASWAARIFKLRAAS</sequence>
<feature type="transmembrane region" description="Helical" evidence="1">
    <location>
        <begin position="84"/>
        <end position="104"/>
    </location>
</feature>
<keyword evidence="1" id="KW-0472">Membrane</keyword>
<feature type="transmembrane region" description="Helical" evidence="1">
    <location>
        <begin position="124"/>
        <end position="145"/>
    </location>
</feature>
<keyword evidence="1" id="KW-1133">Transmembrane helix</keyword>
<evidence type="ECO:0000256" key="1">
    <source>
        <dbReference type="SAM" id="Phobius"/>
    </source>
</evidence>
<evidence type="ECO:0000313" key="3">
    <source>
        <dbReference type="Proteomes" id="UP001281761"/>
    </source>
</evidence>
<reference evidence="2 3" key="1">
    <citation type="journal article" date="2022" name="bioRxiv">
        <title>Genomics of Preaxostyla Flagellates Illuminates Evolutionary Transitions and the Path Towards Mitochondrial Loss.</title>
        <authorList>
            <person name="Novak L.V.F."/>
            <person name="Treitli S.C."/>
            <person name="Pyrih J."/>
            <person name="Halakuc P."/>
            <person name="Pipaliya S.V."/>
            <person name="Vacek V."/>
            <person name="Brzon O."/>
            <person name="Soukal P."/>
            <person name="Eme L."/>
            <person name="Dacks J.B."/>
            <person name="Karnkowska A."/>
            <person name="Elias M."/>
            <person name="Hampl V."/>
        </authorList>
    </citation>
    <scope>NUCLEOTIDE SEQUENCE [LARGE SCALE GENOMIC DNA]</scope>
    <source>
        <strain evidence="2">NAU3</strain>
        <tissue evidence="2">Gut</tissue>
    </source>
</reference>
<protein>
    <submittedName>
        <fullName evidence="2">Uncharacterized protein</fullName>
    </submittedName>
</protein>
<keyword evidence="3" id="KW-1185">Reference proteome</keyword>
<name>A0ABQ9XYH3_9EUKA</name>
<proteinExistence type="predicted"/>
<accession>A0ABQ9XYH3</accession>
<gene>
    <name evidence="2" type="ORF">BLNAU_8582</name>
</gene>
<comment type="caution">
    <text evidence="2">The sequence shown here is derived from an EMBL/GenBank/DDBJ whole genome shotgun (WGS) entry which is preliminary data.</text>
</comment>